<accession>A0A6A4GJT7</accession>
<evidence type="ECO:0000313" key="2">
    <source>
        <dbReference type="EMBL" id="KAE9385603.1"/>
    </source>
</evidence>
<evidence type="ECO:0000313" key="3">
    <source>
        <dbReference type="Proteomes" id="UP000799118"/>
    </source>
</evidence>
<name>A0A6A4GJT7_9AGAR</name>
<reference evidence="2" key="1">
    <citation type="journal article" date="2019" name="Environ. Microbiol.">
        <title>Fungal ecological strategies reflected in gene transcription - a case study of two litter decomposers.</title>
        <authorList>
            <person name="Barbi F."/>
            <person name="Kohler A."/>
            <person name="Barry K."/>
            <person name="Baskaran P."/>
            <person name="Daum C."/>
            <person name="Fauchery L."/>
            <person name="Ihrmark K."/>
            <person name="Kuo A."/>
            <person name="LaButti K."/>
            <person name="Lipzen A."/>
            <person name="Morin E."/>
            <person name="Grigoriev I.V."/>
            <person name="Henrissat B."/>
            <person name="Lindahl B."/>
            <person name="Martin F."/>
        </authorList>
    </citation>
    <scope>NUCLEOTIDE SEQUENCE</scope>
    <source>
        <strain evidence="2">JB14</strain>
    </source>
</reference>
<proteinExistence type="predicted"/>
<dbReference type="EMBL" id="ML769964">
    <property type="protein sequence ID" value="KAE9385603.1"/>
    <property type="molecule type" value="Genomic_DNA"/>
</dbReference>
<dbReference type="Proteomes" id="UP000799118">
    <property type="component" value="Unassembled WGS sequence"/>
</dbReference>
<sequence length="112" mass="12382">MPTLYISTPRSSLQYSQPTTPAFSLPKEHPAHSPIHQASEGGYLPTPDWEGGVHHALYSPLLYTLAHLFSDSSPPTSVPTSFYNPQHTLSSLPKAKPNPLTKKCRSRVWSVM</sequence>
<feature type="region of interest" description="Disordered" evidence="1">
    <location>
        <begin position="1"/>
        <end position="43"/>
    </location>
</feature>
<dbReference type="AlphaFoldDB" id="A0A6A4GJT7"/>
<protein>
    <submittedName>
        <fullName evidence="2">Uncharacterized protein</fullName>
    </submittedName>
</protein>
<evidence type="ECO:0000256" key="1">
    <source>
        <dbReference type="SAM" id="MobiDB-lite"/>
    </source>
</evidence>
<keyword evidence="3" id="KW-1185">Reference proteome</keyword>
<feature type="compositionally biased region" description="Polar residues" evidence="1">
    <location>
        <begin position="1"/>
        <end position="22"/>
    </location>
</feature>
<gene>
    <name evidence="2" type="ORF">BT96DRAFT_1026545</name>
</gene>
<organism evidence="2 3">
    <name type="scientific">Gymnopus androsaceus JB14</name>
    <dbReference type="NCBI Taxonomy" id="1447944"/>
    <lineage>
        <taxon>Eukaryota</taxon>
        <taxon>Fungi</taxon>
        <taxon>Dikarya</taxon>
        <taxon>Basidiomycota</taxon>
        <taxon>Agaricomycotina</taxon>
        <taxon>Agaricomycetes</taxon>
        <taxon>Agaricomycetidae</taxon>
        <taxon>Agaricales</taxon>
        <taxon>Marasmiineae</taxon>
        <taxon>Omphalotaceae</taxon>
        <taxon>Gymnopus</taxon>
    </lineage>
</organism>